<accession>A0A7H0WB43</accession>
<geneLocation type="mitochondrion" evidence="2"/>
<organism evidence="2">
    <name type="scientific">Galdieria sulphuraria</name>
    <name type="common">Red alga</name>
    <dbReference type="NCBI Taxonomy" id="130081"/>
    <lineage>
        <taxon>Eukaryota</taxon>
        <taxon>Rhodophyta</taxon>
        <taxon>Bangiophyceae</taxon>
        <taxon>Galdieriales</taxon>
        <taxon>Galdieriaceae</taxon>
        <taxon>Galdieria</taxon>
    </lineage>
</organism>
<keyword evidence="2" id="KW-0496">Mitochondrion</keyword>
<proteinExistence type="predicted"/>
<keyword evidence="1" id="KW-0812">Transmembrane</keyword>
<keyword evidence="1" id="KW-0472">Membrane</keyword>
<reference evidence="2" key="1">
    <citation type="journal article" date="2020" name="BMC Evol. Biol.">
        <title>Potential causes and consequences of rapid mitochondrial genome evolution in thermoacidophilic Galdieria (Rhodophyta).</title>
        <authorList>
            <person name="Cho C.H."/>
            <person name="Park S.I."/>
            <person name="Ciniglia C."/>
            <person name="Yang E.C."/>
            <person name="Graf L."/>
            <person name="Bhattacharya D."/>
            <person name="Yoon H.S."/>
        </authorList>
    </citation>
    <scope>NUCLEOTIDE SEQUENCE</scope>
    <source>
        <strain evidence="2">108.79 E11</strain>
    </source>
</reference>
<name>A0A7H0WB43_GALSU</name>
<feature type="transmembrane region" description="Helical" evidence="1">
    <location>
        <begin position="64"/>
        <end position="82"/>
    </location>
</feature>
<evidence type="ECO:0000313" key="2">
    <source>
        <dbReference type="EMBL" id="QNR39772.1"/>
    </source>
</evidence>
<sequence>MYERRKRSCKRMKRARVGSVTLYKGERNSIGSIMNRIGVILVIIIMLIGEICRREEIQLTVREEIKIIMLLGIINHIAMWIVKKCWEYMK</sequence>
<protein>
    <submittedName>
        <fullName evidence="2">Succinate dehydrogenase cytochrome B560 subunit</fullName>
    </submittedName>
</protein>
<keyword evidence="1" id="KW-1133">Transmembrane helix</keyword>
<gene>
    <name evidence="2" type="primary">sdhC</name>
    <name evidence="2" type="ORF">GASU_SAG108.79_025</name>
</gene>
<dbReference type="EMBL" id="MT270115">
    <property type="protein sequence ID" value="QNR39772.1"/>
    <property type="molecule type" value="Genomic_DNA"/>
</dbReference>
<feature type="transmembrane region" description="Helical" evidence="1">
    <location>
        <begin position="33"/>
        <end position="52"/>
    </location>
</feature>
<evidence type="ECO:0000256" key="1">
    <source>
        <dbReference type="SAM" id="Phobius"/>
    </source>
</evidence>
<dbReference type="AlphaFoldDB" id="A0A7H0WB43"/>